<dbReference type="InterPro" id="IPR015943">
    <property type="entry name" value="WD40/YVTN_repeat-like_dom_sf"/>
</dbReference>
<sequence>MMHQELDADFLAALHKKVQKSDPESTHLEDNTLALAIEWIRMRDLVAEGRIGKKANTFLGFVAGRVGVRPPDWWSKGVRRGVISDDGRVGFISRHFRNLWKGDKTGWQFSGVDNVVQSPDGLEVEQGAKKITLKKSDFCGLQTGEKWDAEEDGAVAAVIRDDICVVGFQCGTEYPGTPYLIYCLKMKTGKLVWKQVLRRGLIPSLGGSGGPFWNYIQITVDGERVSVWSGNGATMAVEVFHKKDGKQIAMFSSYYLNGIQLAKPAKGKGAK</sequence>
<accession>A0A517ZS03</accession>
<proteinExistence type="predicted"/>
<reference evidence="1 2" key="1">
    <citation type="submission" date="2019-02" db="EMBL/GenBank/DDBJ databases">
        <title>Deep-cultivation of Planctomycetes and their phenomic and genomic characterization uncovers novel biology.</title>
        <authorList>
            <person name="Wiegand S."/>
            <person name="Jogler M."/>
            <person name="Boedeker C."/>
            <person name="Pinto D."/>
            <person name="Vollmers J."/>
            <person name="Rivas-Marin E."/>
            <person name="Kohn T."/>
            <person name="Peeters S.H."/>
            <person name="Heuer A."/>
            <person name="Rast P."/>
            <person name="Oberbeckmann S."/>
            <person name="Bunk B."/>
            <person name="Jeske O."/>
            <person name="Meyerdierks A."/>
            <person name="Storesund J.E."/>
            <person name="Kallscheuer N."/>
            <person name="Luecker S."/>
            <person name="Lage O.M."/>
            <person name="Pohl T."/>
            <person name="Merkel B.J."/>
            <person name="Hornburger P."/>
            <person name="Mueller R.-W."/>
            <person name="Bruemmer F."/>
            <person name="Labrenz M."/>
            <person name="Spormann A.M."/>
            <person name="Op den Camp H."/>
            <person name="Overmann J."/>
            <person name="Amann R."/>
            <person name="Jetten M.S.M."/>
            <person name="Mascher T."/>
            <person name="Medema M.H."/>
            <person name="Devos D.P."/>
            <person name="Kaster A.-K."/>
            <person name="Ovreas L."/>
            <person name="Rohde M."/>
            <person name="Galperin M.Y."/>
            <person name="Jogler C."/>
        </authorList>
    </citation>
    <scope>NUCLEOTIDE SEQUENCE [LARGE SCALE GENOMIC DNA]</scope>
    <source>
        <strain evidence="1 2">Mal52</strain>
    </source>
</reference>
<protein>
    <submittedName>
        <fullName evidence="1">Uncharacterized protein</fullName>
    </submittedName>
</protein>
<dbReference type="InterPro" id="IPR011047">
    <property type="entry name" value="Quinoprotein_ADH-like_sf"/>
</dbReference>
<dbReference type="KEGG" id="sdyn:Mal52_37640"/>
<dbReference type="Gene3D" id="2.130.10.10">
    <property type="entry name" value="YVTN repeat-like/Quinoprotein amine dehydrogenase"/>
    <property type="match status" value="1"/>
</dbReference>
<keyword evidence="2" id="KW-1185">Reference proteome</keyword>
<organism evidence="1 2">
    <name type="scientific">Symmachiella dynata</name>
    <dbReference type="NCBI Taxonomy" id="2527995"/>
    <lineage>
        <taxon>Bacteria</taxon>
        <taxon>Pseudomonadati</taxon>
        <taxon>Planctomycetota</taxon>
        <taxon>Planctomycetia</taxon>
        <taxon>Planctomycetales</taxon>
        <taxon>Planctomycetaceae</taxon>
        <taxon>Symmachiella</taxon>
    </lineage>
</organism>
<evidence type="ECO:0000313" key="2">
    <source>
        <dbReference type="Proteomes" id="UP000319383"/>
    </source>
</evidence>
<gene>
    <name evidence="1" type="ORF">Mal52_37640</name>
</gene>
<dbReference type="SUPFAM" id="SSF50998">
    <property type="entry name" value="Quinoprotein alcohol dehydrogenase-like"/>
    <property type="match status" value="1"/>
</dbReference>
<evidence type="ECO:0000313" key="1">
    <source>
        <dbReference type="EMBL" id="QDU45272.1"/>
    </source>
</evidence>
<name>A0A517ZS03_9PLAN</name>
<dbReference type="AlphaFoldDB" id="A0A517ZS03"/>
<dbReference type="EMBL" id="CP036276">
    <property type="protein sequence ID" value="QDU45272.1"/>
    <property type="molecule type" value="Genomic_DNA"/>
</dbReference>
<dbReference type="Proteomes" id="UP000319383">
    <property type="component" value="Chromosome"/>
</dbReference>